<evidence type="ECO:0000256" key="2">
    <source>
        <dbReference type="PROSITE-ProRule" id="PRU00335"/>
    </source>
</evidence>
<dbReference type="SUPFAM" id="SSF48498">
    <property type="entry name" value="Tetracyclin repressor-like, C-terminal domain"/>
    <property type="match status" value="1"/>
</dbReference>
<dbReference type="PANTHER" id="PTHR30055:SF146">
    <property type="entry name" value="HTH-TYPE TRANSCRIPTIONAL DUAL REGULATOR CECR"/>
    <property type="match status" value="1"/>
</dbReference>
<dbReference type="GO" id="GO:0003700">
    <property type="term" value="F:DNA-binding transcription factor activity"/>
    <property type="evidence" value="ECO:0007669"/>
    <property type="project" value="TreeGrafter"/>
</dbReference>
<feature type="domain" description="HTH tetR-type" evidence="3">
    <location>
        <begin position="18"/>
        <end position="78"/>
    </location>
</feature>
<dbReference type="InterPro" id="IPR050109">
    <property type="entry name" value="HTH-type_TetR-like_transc_reg"/>
</dbReference>
<reference evidence="4" key="1">
    <citation type="submission" date="2023-07" db="EMBL/GenBank/DDBJ databases">
        <title>Functional and genomic diversity of the sorghum phyllosphere microbiome.</title>
        <authorList>
            <person name="Shade A."/>
        </authorList>
    </citation>
    <scope>NUCLEOTIDE SEQUENCE</scope>
    <source>
        <strain evidence="4">SORGH_AS_1067</strain>
    </source>
</reference>
<gene>
    <name evidence="4" type="ORF">QE405_000582</name>
</gene>
<dbReference type="GO" id="GO:0000976">
    <property type="term" value="F:transcription cis-regulatory region binding"/>
    <property type="evidence" value="ECO:0007669"/>
    <property type="project" value="TreeGrafter"/>
</dbReference>
<dbReference type="PRINTS" id="PR00455">
    <property type="entry name" value="HTHTETR"/>
</dbReference>
<dbReference type="InterPro" id="IPR023772">
    <property type="entry name" value="DNA-bd_HTH_TetR-type_CS"/>
</dbReference>
<sequence length="230" mass="24839">MTTLAAVPTPAPRSAKAEATRAAIVGAAMRLFREGGYDATTMRAVADAAGVSLGSAYYYFASKEHLVQGFYDQLSGAHHDLVGDVLATETGFAERLTGVLEGWIDLAEPYRDFAATFFRNAADPRSPLSPFSPESAAARATSVDIHRQVLAGSDLRLAPALREEMPELLWLLQMGVVLFWVYDASEGQARTRALVHGVVPLVDRLCRLTRLPVVRGVANDVVALVRSLRA</sequence>
<dbReference type="Pfam" id="PF17931">
    <property type="entry name" value="TetR_C_23"/>
    <property type="match status" value="1"/>
</dbReference>
<dbReference type="SUPFAM" id="SSF46689">
    <property type="entry name" value="Homeodomain-like"/>
    <property type="match status" value="1"/>
</dbReference>
<evidence type="ECO:0000256" key="1">
    <source>
        <dbReference type="ARBA" id="ARBA00023125"/>
    </source>
</evidence>
<dbReference type="PROSITE" id="PS01081">
    <property type="entry name" value="HTH_TETR_1"/>
    <property type="match status" value="1"/>
</dbReference>
<accession>A0AAJ1WZ56</accession>
<dbReference type="Pfam" id="PF00440">
    <property type="entry name" value="TetR_N"/>
    <property type="match status" value="1"/>
</dbReference>
<comment type="caution">
    <text evidence="4">The sequence shown here is derived from an EMBL/GenBank/DDBJ whole genome shotgun (WGS) entry which is preliminary data.</text>
</comment>
<keyword evidence="1 2" id="KW-0238">DNA-binding</keyword>
<dbReference type="PROSITE" id="PS50977">
    <property type="entry name" value="HTH_TETR_2"/>
    <property type="match status" value="1"/>
</dbReference>
<evidence type="ECO:0000313" key="5">
    <source>
        <dbReference type="Proteomes" id="UP001239215"/>
    </source>
</evidence>
<dbReference type="EMBL" id="JAUTAN010000001">
    <property type="protein sequence ID" value="MDQ1103298.1"/>
    <property type="molecule type" value="Genomic_DNA"/>
</dbReference>
<dbReference type="Proteomes" id="UP001239215">
    <property type="component" value="Unassembled WGS sequence"/>
</dbReference>
<dbReference type="PANTHER" id="PTHR30055">
    <property type="entry name" value="HTH-TYPE TRANSCRIPTIONAL REGULATOR RUTR"/>
    <property type="match status" value="1"/>
</dbReference>
<protein>
    <submittedName>
        <fullName evidence="4">AcrR family transcriptional regulator</fullName>
    </submittedName>
</protein>
<dbReference type="Gene3D" id="1.10.357.10">
    <property type="entry name" value="Tetracycline Repressor, domain 2"/>
    <property type="match status" value="1"/>
</dbReference>
<evidence type="ECO:0000259" key="3">
    <source>
        <dbReference type="PROSITE" id="PS50977"/>
    </source>
</evidence>
<dbReference type="InterPro" id="IPR041673">
    <property type="entry name" value="TetR_C_23"/>
</dbReference>
<feature type="DNA-binding region" description="H-T-H motif" evidence="2">
    <location>
        <begin position="41"/>
        <end position="60"/>
    </location>
</feature>
<name>A0AAJ1WZ56_9ACTN</name>
<dbReference type="AlphaFoldDB" id="A0AAJ1WZ56"/>
<dbReference type="InterPro" id="IPR036271">
    <property type="entry name" value="Tet_transcr_reg_TetR-rel_C_sf"/>
</dbReference>
<dbReference type="InterPro" id="IPR009057">
    <property type="entry name" value="Homeodomain-like_sf"/>
</dbReference>
<proteinExistence type="predicted"/>
<dbReference type="InterPro" id="IPR001647">
    <property type="entry name" value="HTH_TetR"/>
</dbReference>
<evidence type="ECO:0000313" key="4">
    <source>
        <dbReference type="EMBL" id="MDQ1103298.1"/>
    </source>
</evidence>
<organism evidence="4 5">
    <name type="scientific">Nocardioides zeae</name>
    <dbReference type="NCBI Taxonomy" id="1457234"/>
    <lineage>
        <taxon>Bacteria</taxon>
        <taxon>Bacillati</taxon>
        <taxon>Actinomycetota</taxon>
        <taxon>Actinomycetes</taxon>
        <taxon>Propionibacteriales</taxon>
        <taxon>Nocardioidaceae</taxon>
        <taxon>Nocardioides</taxon>
    </lineage>
</organism>